<dbReference type="InterPro" id="IPR027417">
    <property type="entry name" value="P-loop_NTPase"/>
</dbReference>
<evidence type="ECO:0000259" key="1">
    <source>
        <dbReference type="SMART" id="SM00382"/>
    </source>
</evidence>
<dbReference type="SUPFAM" id="SSF52540">
    <property type="entry name" value="P-loop containing nucleoside triphosphate hydrolases"/>
    <property type="match status" value="1"/>
</dbReference>
<dbReference type="RefSeq" id="WP_010362928.1">
    <property type="nucleotide sequence ID" value="NZ_AHBZ03000016.1"/>
</dbReference>
<proteinExistence type="predicted"/>
<comment type="caution">
    <text evidence="2">The sequence shown here is derived from an EMBL/GenBank/DDBJ whole genome shotgun (WGS) entry which is preliminary data.</text>
</comment>
<dbReference type="EMBL" id="AHBZ03000016">
    <property type="protein sequence ID" value="KAF7771519.1"/>
    <property type="molecule type" value="Genomic_DNA"/>
</dbReference>
<reference evidence="2" key="1">
    <citation type="journal article" date="2012" name="J. Bacteriol.">
        <title>Genome sequences of type strains of seven species of the marine bacterium Pseudoalteromonas.</title>
        <authorList>
            <person name="Xie B.B."/>
            <person name="Shu Y.L."/>
            <person name="Qin Q.L."/>
            <person name="Rong J.C."/>
            <person name="Zhang X.Y."/>
            <person name="Chen X.L."/>
            <person name="Shi M."/>
            <person name="He H.L."/>
            <person name="Zhou B.C."/>
            <person name="Zhang Y.Z."/>
        </authorList>
    </citation>
    <scope>NUCLEOTIDE SEQUENCE</scope>
    <source>
        <strain evidence="2">DSM 8771</strain>
    </source>
</reference>
<dbReference type="Gene3D" id="3.40.50.300">
    <property type="entry name" value="P-loop containing nucleotide triphosphate hydrolases"/>
    <property type="match status" value="1"/>
</dbReference>
<gene>
    <name evidence="2" type="ORF">PCIT_a4115</name>
</gene>
<accession>A0AAD4AIR3</accession>
<dbReference type="InterPro" id="IPR003593">
    <property type="entry name" value="AAA+_ATPase"/>
</dbReference>
<evidence type="ECO:0000313" key="3">
    <source>
        <dbReference type="Proteomes" id="UP000016487"/>
    </source>
</evidence>
<organism evidence="2 3">
    <name type="scientific">Pseudoalteromonas citrea</name>
    <dbReference type="NCBI Taxonomy" id="43655"/>
    <lineage>
        <taxon>Bacteria</taxon>
        <taxon>Pseudomonadati</taxon>
        <taxon>Pseudomonadota</taxon>
        <taxon>Gammaproteobacteria</taxon>
        <taxon>Alteromonadales</taxon>
        <taxon>Pseudoalteromonadaceae</taxon>
        <taxon>Pseudoalteromonas</taxon>
    </lineage>
</organism>
<dbReference type="Proteomes" id="UP000016487">
    <property type="component" value="Unassembled WGS sequence"/>
</dbReference>
<dbReference type="AlphaFoldDB" id="A0AAD4AIR3"/>
<dbReference type="SMART" id="SM00382">
    <property type="entry name" value="AAA"/>
    <property type="match status" value="1"/>
</dbReference>
<evidence type="ECO:0000313" key="2">
    <source>
        <dbReference type="EMBL" id="KAF7771519.1"/>
    </source>
</evidence>
<feature type="domain" description="AAA+ ATPase" evidence="1">
    <location>
        <begin position="3"/>
        <end position="127"/>
    </location>
</feature>
<name>A0AAD4AIR3_9GAMM</name>
<reference evidence="2" key="2">
    <citation type="submission" date="2015-03" db="EMBL/GenBank/DDBJ databases">
        <title>Genome sequence of Pseudoalteromonas citrea.</title>
        <authorList>
            <person name="Xie B.-B."/>
            <person name="Rong J.-C."/>
            <person name="Qin Q.-L."/>
            <person name="Zhang Y.-Z."/>
        </authorList>
    </citation>
    <scope>NUCLEOTIDE SEQUENCE</scope>
    <source>
        <strain evidence="2">DSM 8771</strain>
    </source>
</reference>
<protein>
    <recommendedName>
        <fullName evidence="1">AAA+ ATPase domain-containing protein</fullName>
    </recommendedName>
</protein>
<sequence length="193" mass="21661">MNNTLIIAISGASGAGKTTIVKRLATHFNTSYVCFDDFIGADTYPTDMKEWLVQGADLSLVQSPGFTQRLAQLKLTSSNRFIFIEEPFGRVRNSMSHLIDYVILLDLPMELCLARIIQRHVHRTKSDEVNSLLSYLVKYEDHLRDVYISAVNQARQSADLTINEVLPVEATTQLIKTWLATKTDQAVCAEPVV</sequence>